<comment type="similarity">
    <text evidence="2">Belongs to the mis12 family.</text>
</comment>
<organism evidence="12 13">
    <name type="scientific">Pleurodeles waltl</name>
    <name type="common">Iberian ribbed newt</name>
    <dbReference type="NCBI Taxonomy" id="8319"/>
    <lineage>
        <taxon>Eukaryota</taxon>
        <taxon>Metazoa</taxon>
        <taxon>Chordata</taxon>
        <taxon>Craniata</taxon>
        <taxon>Vertebrata</taxon>
        <taxon>Euteleostomi</taxon>
        <taxon>Amphibia</taxon>
        <taxon>Batrachia</taxon>
        <taxon>Caudata</taxon>
        <taxon>Salamandroidea</taxon>
        <taxon>Salamandridae</taxon>
        <taxon>Pleurodelinae</taxon>
        <taxon>Pleurodeles</taxon>
    </lineage>
</organism>
<keyword evidence="8 11" id="KW-0175">Coiled coil</keyword>
<evidence type="ECO:0000256" key="4">
    <source>
        <dbReference type="ARBA" id="ARBA00022454"/>
    </source>
</evidence>
<feature type="coiled-coil region" evidence="11">
    <location>
        <begin position="107"/>
        <end position="155"/>
    </location>
</feature>
<gene>
    <name evidence="12" type="ORF">NDU88_002124</name>
</gene>
<evidence type="ECO:0000256" key="5">
    <source>
        <dbReference type="ARBA" id="ARBA00022618"/>
    </source>
</evidence>
<dbReference type="EMBL" id="JANPWB010000005">
    <property type="protein sequence ID" value="KAJ1185331.1"/>
    <property type="molecule type" value="Genomic_DNA"/>
</dbReference>
<comment type="caution">
    <text evidence="12">The sequence shown here is derived from an EMBL/GenBank/DDBJ whole genome shotgun (WGS) entry which is preliminary data.</text>
</comment>
<keyword evidence="10" id="KW-0137">Centromere</keyword>
<keyword evidence="13" id="KW-1185">Reference proteome</keyword>
<dbReference type="InterPro" id="IPR008685">
    <property type="entry name" value="Centromere_Mis12"/>
</dbReference>
<evidence type="ECO:0000256" key="6">
    <source>
        <dbReference type="ARBA" id="ARBA00022776"/>
    </source>
</evidence>
<evidence type="ECO:0000313" key="13">
    <source>
        <dbReference type="Proteomes" id="UP001066276"/>
    </source>
</evidence>
<evidence type="ECO:0000256" key="10">
    <source>
        <dbReference type="ARBA" id="ARBA00023328"/>
    </source>
</evidence>
<reference evidence="12" key="1">
    <citation type="journal article" date="2022" name="bioRxiv">
        <title>Sequencing and chromosome-scale assembly of the giantPleurodeles waltlgenome.</title>
        <authorList>
            <person name="Brown T."/>
            <person name="Elewa A."/>
            <person name="Iarovenko S."/>
            <person name="Subramanian E."/>
            <person name="Araus A.J."/>
            <person name="Petzold A."/>
            <person name="Susuki M."/>
            <person name="Suzuki K.-i.T."/>
            <person name="Hayashi T."/>
            <person name="Toyoda A."/>
            <person name="Oliveira C."/>
            <person name="Osipova E."/>
            <person name="Leigh N.D."/>
            <person name="Simon A."/>
            <person name="Yun M.H."/>
        </authorList>
    </citation>
    <scope>NUCLEOTIDE SEQUENCE</scope>
    <source>
        <strain evidence="12">20211129_DDA</strain>
        <tissue evidence="12">Liver</tissue>
    </source>
</reference>
<keyword evidence="4" id="KW-0158">Chromosome</keyword>
<evidence type="ECO:0000313" key="12">
    <source>
        <dbReference type="EMBL" id="KAJ1185331.1"/>
    </source>
</evidence>
<dbReference type="Pfam" id="PF05859">
    <property type="entry name" value="Mis12"/>
    <property type="match status" value="1"/>
</dbReference>
<evidence type="ECO:0000256" key="9">
    <source>
        <dbReference type="ARBA" id="ARBA00023306"/>
    </source>
</evidence>
<dbReference type="GO" id="GO:0005634">
    <property type="term" value="C:nucleus"/>
    <property type="evidence" value="ECO:0007669"/>
    <property type="project" value="InterPro"/>
</dbReference>
<keyword evidence="9" id="KW-0131">Cell cycle</keyword>
<dbReference type="GO" id="GO:0000070">
    <property type="term" value="P:mitotic sister chromatid segregation"/>
    <property type="evidence" value="ECO:0007669"/>
    <property type="project" value="TreeGrafter"/>
</dbReference>
<comment type="subcellular location">
    <subcellularLocation>
        <location evidence="1">Chromosome</location>
        <location evidence="1">Centromere</location>
        <location evidence="1">Kinetochore</location>
    </subcellularLocation>
</comment>
<evidence type="ECO:0000256" key="8">
    <source>
        <dbReference type="ARBA" id="ARBA00023054"/>
    </source>
</evidence>
<proteinExistence type="inferred from homology"/>
<keyword evidence="7" id="KW-0995">Kinetochore</keyword>
<accession>A0AAV7U9V9</accession>
<dbReference type="GO" id="GO:0051301">
    <property type="term" value="P:cell division"/>
    <property type="evidence" value="ECO:0007669"/>
    <property type="project" value="UniProtKB-KW"/>
</dbReference>
<evidence type="ECO:0000256" key="7">
    <source>
        <dbReference type="ARBA" id="ARBA00022838"/>
    </source>
</evidence>
<evidence type="ECO:0000256" key="11">
    <source>
        <dbReference type="SAM" id="Coils"/>
    </source>
</evidence>
<evidence type="ECO:0000256" key="3">
    <source>
        <dbReference type="ARBA" id="ARBA00013793"/>
    </source>
</evidence>
<dbReference type="GO" id="GO:0000444">
    <property type="term" value="C:MIS12/MIND type complex"/>
    <property type="evidence" value="ECO:0007669"/>
    <property type="project" value="TreeGrafter"/>
</dbReference>
<keyword evidence="5" id="KW-0132">Cell division</keyword>
<keyword evidence="6" id="KW-0498">Mitosis</keyword>
<dbReference type="AlphaFoldDB" id="A0AAV7U9V9"/>
<evidence type="ECO:0000256" key="1">
    <source>
        <dbReference type="ARBA" id="ARBA00004629"/>
    </source>
</evidence>
<dbReference type="Proteomes" id="UP001066276">
    <property type="component" value="Chromosome 3_1"/>
</dbReference>
<dbReference type="PANTHER" id="PTHR14527:SF2">
    <property type="entry name" value="PROTEIN MIS12 HOMOLOG"/>
    <property type="match status" value="1"/>
</dbReference>
<dbReference type="PANTHER" id="PTHR14527">
    <property type="entry name" value="PROTEIN MIS12 HOMOLOG"/>
    <property type="match status" value="1"/>
</dbReference>
<protein>
    <recommendedName>
        <fullName evidence="3">Protein MIS12 homolog</fullName>
    </recommendedName>
</protein>
<evidence type="ECO:0000256" key="2">
    <source>
        <dbReference type="ARBA" id="ARBA00008643"/>
    </source>
</evidence>
<name>A0AAV7U9V9_PLEWA</name>
<sequence>MSVNPMCYEAQFFGFTPQTCVYRIYVAFEGYLFETMLVVEKVILKKLEGFPSSKISPFQVRESTEKYLCFMNDCFNHLFEKLENALLNLLSIPKNALLPSDKVHERYPYTKEQVERLQKETEQLQQQCRNETLAKQALLAELEEQRVVQAELEKMVQWMDGLDTVCREHGTSSLKESLLLMAETSRSLKQKREEVNIKNKRLKSNESSSCQMSIQTRHLRQDCKK</sequence>
<dbReference type="GO" id="GO:0051382">
    <property type="term" value="P:kinetochore assembly"/>
    <property type="evidence" value="ECO:0007669"/>
    <property type="project" value="TreeGrafter"/>
</dbReference>